<keyword evidence="12 13" id="KW-0742">SOS response</keyword>
<dbReference type="GO" id="GO:0009380">
    <property type="term" value="C:excinuclease repair complex"/>
    <property type="evidence" value="ECO:0007669"/>
    <property type="project" value="InterPro"/>
</dbReference>
<dbReference type="InterPro" id="IPR006935">
    <property type="entry name" value="Helicase/UvrB_N"/>
</dbReference>
<dbReference type="Gene3D" id="3.40.50.300">
    <property type="entry name" value="P-loop containing nucleotide triphosphate hydrolases"/>
    <property type="match status" value="3"/>
</dbReference>
<gene>
    <name evidence="12 19" type="primary">uvrB</name>
    <name evidence="19" type="ORF">HMPREF9684_1758</name>
</gene>
<dbReference type="Pfam" id="PF00271">
    <property type="entry name" value="Helicase_C"/>
    <property type="match status" value="1"/>
</dbReference>
<feature type="region of interest" description="Disordered" evidence="15">
    <location>
        <begin position="616"/>
        <end position="648"/>
    </location>
</feature>
<dbReference type="SUPFAM" id="SSF52540">
    <property type="entry name" value="P-loop containing nucleoside triphosphate hydrolases"/>
    <property type="match status" value="2"/>
</dbReference>
<keyword evidence="14" id="KW-0175">Coiled coil</keyword>
<evidence type="ECO:0000256" key="9">
    <source>
        <dbReference type="ARBA" id="ARBA00023204"/>
    </source>
</evidence>
<keyword evidence="8 12" id="KW-0267">Excision nuclease</keyword>
<feature type="domain" description="Helicase ATP-binding" evidence="17">
    <location>
        <begin position="35"/>
        <end position="169"/>
    </location>
</feature>
<proteinExistence type="inferred from homology"/>
<keyword evidence="9 12" id="KW-0234">DNA repair</keyword>
<feature type="short sequence motif" description="Beta-hairpin" evidence="12">
    <location>
        <begin position="101"/>
        <end position="124"/>
    </location>
</feature>
<keyword evidence="4 12" id="KW-0547">Nucleotide-binding</keyword>
<dbReference type="PANTHER" id="PTHR24029:SF0">
    <property type="entry name" value="UVRABC SYSTEM PROTEIN B"/>
    <property type="match status" value="1"/>
</dbReference>
<feature type="binding site" evidence="12">
    <location>
        <begin position="48"/>
        <end position="55"/>
    </location>
    <ligand>
        <name>ATP</name>
        <dbReference type="ChEBI" id="CHEBI:30616"/>
    </ligand>
</feature>
<evidence type="ECO:0000256" key="14">
    <source>
        <dbReference type="SAM" id="Coils"/>
    </source>
</evidence>
<evidence type="ECO:0000256" key="5">
    <source>
        <dbReference type="ARBA" id="ARBA00022763"/>
    </source>
</evidence>
<dbReference type="AlphaFoldDB" id="E1LCE7"/>
<evidence type="ECO:0000256" key="3">
    <source>
        <dbReference type="ARBA" id="ARBA00022490"/>
    </source>
</evidence>
<dbReference type="PROSITE" id="PS51192">
    <property type="entry name" value="HELICASE_ATP_BIND_1"/>
    <property type="match status" value="1"/>
</dbReference>
<name>E1LCE7_9FIRM</name>
<comment type="function">
    <text evidence="12">The UvrABC repair system catalyzes the recognition and processing of DNA lesions. A damage recognition complex composed of 2 UvrA and 2 UvrB subunits scans DNA for abnormalities. Upon binding of the UvrA(2)B(2) complex to a putative damaged site, the DNA wraps around one UvrB monomer. DNA wrap is dependent on ATP binding by UvrB and probably causes local melting of the DNA helix, facilitating insertion of UvrB beta-hairpin between the DNA strands. Then UvrB probes one DNA strand for the presence of a lesion. If a lesion is found the UvrA subunits dissociate and the UvrB-DNA preincision complex is formed. This complex is subsequently bound by UvrC and the second UvrB is released. If no lesion is found, the DNA wraps around the other UvrB subunit that will check the other stand for damage.</text>
</comment>
<dbReference type="GO" id="GO:0006289">
    <property type="term" value="P:nucleotide-excision repair"/>
    <property type="evidence" value="ECO:0007669"/>
    <property type="project" value="UniProtKB-UniRule"/>
</dbReference>
<keyword evidence="7 12" id="KW-0067">ATP-binding</keyword>
<evidence type="ECO:0000259" key="17">
    <source>
        <dbReference type="PROSITE" id="PS51192"/>
    </source>
</evidence>
<keyword evidence="19" id="KW-0378">Hydrolase</keyword>
<organism evidence="19 20">
    <name type="scientific">Veillonella atypica ACS-134-V-Col7a</name>
    <dbReference type="NCBI Taxonomy" id="866778"/>
    <lineage>
        <taxon>Bacteria</taxon>
        <taxon>Bacillati</taxon>
        <taxon>Bacillota</taxon>
        <taxon>Negativicutes</taxon>
        <taxon>Veillonellales</taxon>
        <taxon>Veillonellaceae</taxon>
        <taxon>Veillonella</taxon>
    </lineage>
</organism>
<dbReference type="SMART" id="SM00490">
    <property type="entry name" value="HELICc"/>
    <property type="match status" value="1"/>
</dbReference>
<evidence type="ECO:0000256" key="2">
    <source>
        <dbReference type="ARBA" id="ARBA00008533"/>
    </source>
</evidence>
<dbReference type="InterPro" id="IPR036876">
    <property type="entry name" value="UVR_dom_sf"/>
</dbReference>
<comment type="subunit">
    <text evidence="10 12 13">Forms a heterotetramer with UvrA during the search for lesions. Interacts with UvrC in an incision complex.</text>
</comment>
<dbReference type="InterPro" id="IPR001943">
    <property type="entry name" value="UVR_dom"/>
</dbReference>
<dbReference type="InterPro" id="IPR024759">
    <property type="entry name" value="UvrB_YAD/RRR_dom"/>
</dbReference>
<dbReference type="InterPro" id="IPR041471">
    <property type="entry name" value="UvrB_inter"/>
</dbReference>
<feature type="region of interest" description="Disordered" evidence="15">
    <location>
        <begin position="694"/>
        <end position="726"/>
    </location>
</feature>
<feature type="domain" description="UVR" evidence="16">
    <location>
        <begin position="660"/>
        <end position="695"/>
    </location>
</feature>
<feature type="compositionally biased region" description="Basic and acidic residues" evidence="15">
    <location>
        <begin position="636"/>
        <end position="648"/>
    </location>
</feature>
<dbReference type="EMBL" id="AEDS01000049">
    <property type="protein sequence ID" value="EFL57589.1"/>
    <property type="molecule type" value="Genomic_DNA"/>
</dbReference>
<dbReference type="PANTHER" id="PTHR24029">
    <property type="entry name" value="UVRABC SYSTEM PROTEIN B"/>
    <property type="match status" value="1"/>
</dbReference>
<evidence type="ECO:0000256" key="13">
    <source>
        <dbReference type="RuleBase" id="RU003587"/>
    </source>
</evidence>
<dbReference type="CDD" id="cd17916">
    <property type="entry name" value="DEXHc_UvrB"/>
    <property type="match status" value="1"/>
</dbReference>
<feature type="domain" description="Helicase C-terminal" evidence="18">
    <location>
        <begin position="439"/>
        <end position="605"/>
    </location>
</feature>
<protein>
    <recommendedName>
        <fullName evidence="11 12">UvrABC system protein B</fullName>
        <shortName evidence="12">Protein UvrB</shortName>
    </recommendedName>
    <alternativeName>
        <fullName evidence="12">Excinuclease ABC subunit B</fullName>
    </alternativeName>
</protein>
<evidence type="ECO:0000256" key="6">
    <source>
        <dbReference type="ARBA" id="ARBA00022769"/>
    </source>
</evidence>
<evidence type="ECO:0000313" key="20">
    <source>
        <dbReference type="Proteomes" id="UP000005942"/>
    </source>
</evidence>
<comment type="subcellular location">
    <subcellularLocation>
        <location evidence="1 12 13">Cytoplasm</location>
    </subcellularLocation>
</comment>
<evidence type="ECO:0000313" key="19">
    <source>
        <dbReference type="EMBL" id="EFL57589.1"/>
    </source>
</evidence>
<dbReference type="GO" id="GO:0009381">
    <property type="term" value="F:excinuclease ABC activity"/>
    <property type="evidence" value="ECO:0007669"/>
    <property type="project" value="UniProtKB-UniRule"/>
</dbReference>
<dbReference type="CDD" id="cd18790">
    <property type="entry name" value="SF2_C_UvrB"/>
    <property type="match status" value="1"/>
</dbReference>
<dbReference type="NCBIfam" id="TIGR00631">
    <property type="entry name" value="uvrb"/>
    <property type="match status" value="1"/>
</dbReference>
<dbReference type="Pfam" id="PF17757">
    <property type="entry name" value="UvrB_inter"/>
    <property type="match status" value="1"/>
</dbReference>
<dbReference type="SUPFAM" id="SSF46600">
    <property type="entry name" value="C-terminal UvrC-binding domain of UvrB"/>
    <property type="match status" value="1"/>
</dbReference>
<dbReference type="InterPro" id="IPR001650">
    <property type="entry name" value="Helicase_C-like"/>
</dbReference>
<dbReference type="GO" id="GO:0009432">
    <property type="term" value="P:SOS response"/>
    <property type="evidence" value="ECO:0007669"/>
    <property type="project" value="UniProtKB-UniRule"/>
</dbReference>
<dbReference type="SMART" id="SM00487">
    <property type="entry name" value="DEXDc"/>
    <property type="match status" value="1"/>
</dbReference>
<dbReference type="NCBIfam" id="NF003673">
    <property type="entry name" value="PRK05298.1"/>
    <property type="match status" value="1"/>
</dbReference>
<dbReference type="InterPro" id="IPR014001">
    <property type="entry name" value="Helicase_ATP-bd"/>
</dbReference>
<dbReference type="GO" id="GO:0005524">
    <property type="term" value="F:ATP binding"/>
    <property type="evidence" value="ECO:0007669"/>
    <property type="project" value="UniProtKB-UniRule"/>
</dbReference>
<evidence type="ECO:0000256" key="8">
    <source>
        <dbReference type="ARBA" id="ARBA00022881"/>
    </source>
</evidence>
<dbReference type="Pfam" id="PF02151">
    <property type="entry name" value="UVR"/>
    <property type="match status" value="1"/>
</dbReference>
<evidence type="ECO:0000256" key="1">
    <source>
        <dbReference type="ARBA" id="ARBA00004496"/>
    </source>
</evidence>
<dbReference type="Proteomes" id="UP000005942">
    <property type="component" value="Unassembled WGS sequence"/>
</dbReference>
<evidence type="ECO:0000256" key="10">
    <source>
        <dbReference type="ARBA" id="ARBA00026033"/>
    </source>
</evidence>
<feature type="compositionally biased region" description="Basic residues" evidence="15">
    <location>
        <begin position="708"/>
        <end position="726"/>
    </location>
</feature>
<dbReference type="Pfam" id="PF12344">
    <property type="entry name" value="UvrB"/>
    <property type="match status" value="1"/>
</dbReference>
<evidence type="ECO:0000259" key="16">
    <source>
        <dbReference type="PROSITE" id="PS50151"/>
    </source>
</evidence>
<comment type="caution">
    <text evidence="19">The sequence shown here is derived from an EMBL/GenBank/DDBJ whole genome shotgun (WGS) entry which is preliminary data.</text>
</comment>
<dbReference type="InterPro" id="IPR027417">
    <property type="entry name" value="P-loop_NTPase"/>
</dbReference>
<keyword evidence="6 12" id="KW-0228">DNA excision</keyword>
<feature type="coiled-coil region" evidence="14">
    <location>
        <begin position="262"/>
        <end position="293"/>
    </location>
</feature>
<evidence type="ECO:0000259" key="18">
    <source>
        <dbReference type="PROSITE" id="PS51194"/>
    </source>
</evidence>
<sequence length="726" mass="82422">MKHNSYNYEGGQPFKVEAPFTPTGDQPTAIQSLTDGIERGEWAQVLLGATGTGKTFTMAKVIEAVQKPTLIIAHNKTLAAQLCSEFKSFFPNNAVEYFVSYYDFYQPEAYIPSSDTYIEKDASINDEIDKLRHSATMSLFERRDVIIVASVSCIYGLGDPEDYSDLVLSLRLGQTKSRDEILSKLVDIQYTRNDMNFIRGTFRVQGDTIEIFPAAYSERAIRVELFGDEIDRLVEVDALTGEVIAERKHVAVYPASHYVTTKEKMKIAVERIEAELDEQLAKLKAEDRLLEAQRLEQRTRYDIEMMQEMGYCSGIENYSRHMSERKAGEAPYTLIDYFPDDFLIMVDESHVTIPQVRAMYNGDRARKESLIEYGFRLPSALDNRPLKFDEFVERINQIVYVSATPGPYEMEVETNVAEQIIRPTGILDPSIEIRPIKGQMDDLLGEIHKRAAKNERVLVTTLTKKMAEDLTEFLKEMGVRVRYLHSDIVTIERAEIIRDLRAGVFDVLVGINLLREGLDMPEVSLVAILDADKEGFLRSDTAMIQTIGRAARNVNGHVIMYADRVTGSMQRAMDETDRRRAVQEAYNIEHHITPKSVSKDVKELIELTKIEEDMVTDGKGLSPKKGKKKSSAAGMDHGHEPYAQDADATKVAEITAEELYNKIEELDRQMKAAAKQLEFEKAAKLRDQLGELRQQWSDMHSVGDSKLKKPRKNSKKQSPKSKKVHI</sequence>
<dbReference type="InterPro" id="IPR004807">
    <property type="entry name" value="UvrB"/>
</dbReference>
<dbReference type="PROSITE" id="PS50151">
    <property type="entry name" value="UVR"/>
    <property type="match status" value="1"/>
</dbReference>
<comment type="domain">
    <text evidence="12">The beta-hairpin motif is involved in DNA binding.</text>
</comment>
<dbReference type="GO" id="GO:0016887">
    <property type="term" value="F:ATP hydrolysis activity"/>
    <property type="evidence" value="ECO:0007669"/>
    <property type="project" value="InterPro"/>
</dbReference>
<dbReference type="HAMAP" id="MF_00204">
    <property type="entry name" value="UvrB"/>
    <property type="match status" value="1"/>
</dbReference>
<dbReference type="Pfam" id="PF04851">
    <property type="entry name" value="ResIII"/>
    <property type="match status" value="1"/>
</dbReference>
<dbReference type="RefSeq" id="WP_005380791.1">
    <property type="nucleotide sequence ID" value="NZ_AEDS01000049.1"/>
</dbReference>
<comment type="similarity">
    <text evidence="2 12 13">Belongs to the UvrB family.</text>
</comment>
<accession>E1LCE7</accession>
<reference evidence="19 20" key="1">
    <citation type="submission" date="2010-08" db="EMBL/GenBank/DDBJ databases">
        <authorList>
            <person name="Durkin A.S."/>
            <person name="Madupu R."/>
            <person name="Torralba M."/>
            <person name="Gillis M."/>
            <person name="Methe B."/>
            <person name="Sutton G."/>
            <person name="Nelson K.E."/>
        </authorList>
    </citation>
    <scope>NUCLEOTIDE SEQUENCE [LARGE SCALE GENOMIC DNA]</scope>
    <source>
        <strain evidence="19 20">ACS-134-V-Col7a</strain>
    </source>
</reference>
<keyword evidence="5 12" id="KW-0227">DNA damage</keyword>
<dbReference type="GO" id="GO:0003677">
    <property type="term" value="F:DNA binding"/>
    <property type="evidence" value="ECO:0007669"/>
    <property type="project" value="UniProtKB-UniRule"/>
</dbReference>
<dbReference type="GO" id="GO:0005737">
    <property type="term" value="C:cytoplasm"/>
    <property type="evidence" value="ECO:0007669"/>
    <property type="project" value="UniProtKB-SubCell"/>
</dbReference>
<dbReference type="PROSITE" id="PS51194">
    <property type="entry name" value="HELICASE_CTER"/>
    <property type="match status" value="1"/>
</dbReference>
<evidence type="ECO:0000256" key="4">
    <source>
        <dbReference type="ARBA" id="ARBA00022741"/>
    </source>
</evidence>
<keyword evidence="3 12" id="KW-0963">Cytoplasm</keyword>
<dbReference type="Gene3D" id="4.10.860.10">
    <property type="entry name" value="UVR domain"/>
    <property type="match status" value="1"/>
</dbReference>
<evidence type="ECO:0000256" key="12">
    <source>
        <dbReference type="HAMAP-Rule" id="MF_00204"/>
    </source>
</evidence>
<evidence type="ECO:0000256" key="7">
    <source>
        <dbReference type="ARBA" id="ARBA00022840"/>
    </source>
</evidence>
<evidence type="ECO:0000256" key="15">
    <source>
        <dbReference type="SAM" id="MobiDB-lite"/>
    </source>
</evidence>
<evidence type="ECO:0000256" key="11">
    <source>
        <dbReference type="ARBA" id="ARBA00029504"/>
    </source>
</evidence>